<feature type="signal peptide" evidence="2">
    <location>
        <begin position="1"/>
        <end position="26"/>
    </location>
</feature>
<proteinExistence type="predicted"/>
<dbReference type="AlphaFoldDB" id="A0A226F641"/>
<evidence type="ECO:0000313" key="3">
    <source>
        <dbReference type="EMBL" id="OXA64800.1"/>
    </source>
</evidence>
<name>A0A226F641_FOLCA</name>
<organism evidence="3 4">
    <name type="scientific">Folsomia candida</name>
    <name type="common">Springtail</name>
    <dbReference type="NCBI Taxonomy" id="158441"/>
    <lineage>
        <taxon>Eukaryota</taxon>
        <taxon>Metazoa</taxon>
        <taxon>Ecdysozoa</taxon>
        <taxon>Arthropoda</taxon>
        <taxon>Hexapoda</taxon>
        <taxon>Collembola</taxon>
        <taxon>Entomobryomorpha</taxon>
        <taxon>Isotomoidea</taxon>
        <taxon>Isotomidae</taxon>
        <taxon>Proisotominae</taxon>
        <taxon>Folsomia</taxon>
    </lineage>
</organism>
<keyword evidence="4" id="KW-1185">Reference proteome</keyword>
<dbReference type="EMBL" id="LNIX01000001">
    <property type="protein sequence ID" value="OXA64800.1"/>
    <property type="molecule type" value="Genomic_DNA"/>
</dbReference>
<sequence>MLFKIITSLALPFVVVTSLCGQLVFGDYEINDTEVGVYHSAAEGRQLIENPKYSSVTFNNFKPITAATSTLRSKSHPVVRTGKIKMRMVESNSVMDSDDQHLYEDRPLHQHYGIPYMYTGPNNGQGSGFYVQRPQQQGYEEYMHDIEAKEAALKGFGVGLAIGLGALGSLTGLLKLIWIPLLALGALLPLLLLFTTPIPVISMGKMLLGSVNVKQARLQDAIEEVMKKLPENLSKTSSVKES</sequence>
<feature type="chain" id="PRO_5012804881" evidence="2">
    <location>
        <begin position="27"/>
        <end position="242"/>
    </location>
</feature>
<keyword evidence="2" id="KW-0732">Signal</keyword>
<keyword evidence="1" id="KW-0472">Membrane</keyword>
<keyword evidence="1" id="KW-0812">Transmembrane</keyword>
<accession>A0A226F641</accession>
<evidence type="ECO:0000256" key="1">
    <source>
        <dbReference type="SAM" id="Phobius"/>
    </source>
</evidence>
<evidence type="ECO:0000313" key="4">
    <source>
        <dbReference type="Proteomes" id="UP000198287"/>
    </source>
</evidence>
<feature type="transmembrane region" description="Helical" evidence="1">
    <location>
        <begin position="151"/>
        <end position="170"/>
    </location>
</feature>
<reference evidence="3 4" key="1">
    <citation type="submission" date="2015-12" db="EMBL/GenBank/DDBJ databases">
        <title>The genome of Folsomia candida.</title>
        <authorList>
            <person name="Faddeeva A."/>
            <person name="Derks M.F."/>
            <person name="Anvar Y."/>
            <person name="Smit S."/>
            <person name="Van Straalen N."/>
            <person name="Roelofs D."/>
        </authorList>
    </citation>
    <scope>NUCLEOTIDE SEQUENCE [LARGE SCALE GENOMIC DNA]</scope>
    <source>
        <strain evidence="3 4">VU population</strain>
        <tissue evidence="3">Whole body</tissue>
    </source>
</reference>
<comment type="caution">
    <text evidence="3">The sequence shown here is derived from an EMBL/GenBank/DDBJ whole genome shotgun (WGS) entry which is preliminary data.</text>
</comment>
<protein>
    <submittedName>
        <fullName evidence="3">Uncharacterized protein</fullName>
    </submittedName>
</protein>
<feature type="transmembrane region" description="Helical" evidence="1">
    <location>
        <begin position="176"/>
        <end position="196"/>
    </location>
</feature>
<gene>
    <name evidence="3" type="ORF">Fcan01_01855</name>
</gene>
<evidence type="ECO:0000256" key="2">
    <source>
        <dbReference type="SAM" id="SignalP"/>
    </source>
</evidence>
<keyword evidence="1" id="KW-1133">Transmembrane helix</keyword>
<dbReference type="Proteomes" id="UP000198287">
    <property type="component" value="Unassembled WGS sequence"/>
</dbReference>